<dbReference type="Gene3D" id="3.40.50.150">
    <property type="entry name" value="Vaccinia Virus protein VP39"/>
    <property type="match status" value="1"/>
</dbReference>
<dbReference type="SUPFAM" id="SSF53335">
    <property type="entry name" value="S-adenosyl-L-methionine-dependent methyltransferases"/>
    <property type="match status" value="1"/>
</dbReference>
<organism evidence="9">
    <name type="scientific">Mantoniella antarctica</name>
    <dbReference type="NCBI Taxonomy" id="81844"/>
    <lineage>
        <taxon>Eukaryota</taxon>
        <taxon>Viridiplantae</taxon>
        <taxon>Chlorophyta</taxon>
        <taxon>Mamiellophyceae</taxon>
        <taxon>Mamiellales</taxon>
        <taxon>Mamiellaceae</taxon>
        <taxon>Mantoniella</taxon>
    </lineage>
</organism>
<comment type="similarity">
    <text evidence="6">Belongs to the class I-like SAM-binding methyltransferase superfamily. gTMT family.</text>
</comment>
<dbReference type="GO" id="GO:0009820">
    <property type="term" value="P:alkaloid metabolic process"/>
    <property type="evidence" value="ECO:0007669"/>
    <property type="project" value="UniProtKB-KW"/>
</dbReference>
<feature type="region of interest" description="SAM motif II" evidence="6">
    <location>
        <begin position="272"/>
        <end position="280"/>
    </location>
</feature>
<evidence type="ECO:0000256" key="5">
    <source>
        <dbReference type="ARBA" id="ARBA00022691"/>
    </source>
</evidence>
<dbReference type="InterPro" id="IPR050447">
    <property type="entry name" value="Erg6_SMT_methyltransf"/>
</dbReference>
<keyword evidence="4 6" id="KW-0808">Transferase</keyword>
<dbReference type="Pfam" id="PF08241">
    <property type="entry name" value="Methyltransf_11"/>
    <property type="match status" value="1"/>
</dbReference>
<feature type="region of interest" description="Disordered" evidence="7">
    <location>
        <begin position="1"/>
        <end position="39"/>
    </location>
</feature>
<evidence type="ECO:0000256" key="4">
    <source>
        <dbReference type="ARBA" id="ARBA00022679"/>
    </source>
</evidence>
<dbReference type="PANTHER" id="PTHR44068:SF11">
    <property type="entry name" value="GERANYL DIPHOSPHATE 2-C-METHYLTRANSFERASE"/>
    <property type="match status" value="1"/>
</dbReference>
<dbReference type="GO" id="GO:0032259">
    <property type="term" value="P:methylation"/>
    <property type="evidence" value="ECO:0007669"/>
    <property type="project" value="UniProtKB-UniRule"/>
</dbReference>
<keyword evidence="3 6" id="KW-0489">Methyltransferase</keyword>
<dbReference type="EMBL" id="HBFC01018351">
    <property type="protein sequence ID" value="CAD8708260.1"/>
    <property type="molecule type" value="Transcribed_RNA"/>
</dbReference>
<evidence type="ECO:0000259" key="8">
    <source>
        <dbReference type="Pfam" id="PF08241"/>
    </source>
</evidence>
<accession>A0A7S0XAI4</accession>
<evidence type="ECO:0000256" key="2">
    <source>
        <dbReference type="ARBA" id="ARBA00022589"/>
    </source>
</evidence>
<dbReference type="CDD" id="cd02440">
    <property type="entry name" value="AdoMet_MTases"/>
    <property type="match status" value="1"/>
</dbReference>
<evidence type="ECO:0000256" key="1">
    <source>
        <dbReference type="ARBA" id="ARBA00004913"/>
    </source>
</evidence>
<feature type="region of interest" description="SAM motif I" evidence="6">
    <location>
        <begin position="208"/>
        <end position="217"/>
    </location>
</feature>
<feature type="compositionally biased region" description="Low complexity" evidence="7">
    <location>
        <begin position="30"/>
        <end position="39"/>
    </location>
</feature>
<feature type="domain" description="Methyltransferase type 11" evidence="8">
    <location>
        <begin position="209"/>
        <end position="308"/>
    </location>
</feature>
<dbReference type="AlphaFoldDB" id="A0A7S0XAI4"/>
<dbReference type="GO" id="GO:0008757">
    <property type="term" value="F:S-adenosylmethionine-dependent methyltransferase activity"/>
    <property type="evidence" value="ECO:0007669"/>
    <property type="project" value="InterPro"/>
</dbReference>
<evidence type="ECO:0000313" key="9">
    <source>
        <dbReference type="EMBL" id="CAD8708260.1"/>
    </source>
</evidence>
<comment type="pathway">
    <text evidence="1">Alkaloid biosynthesis.</text>
</comment>
<dbReference type="PROSITE" id="PS51581">
    <property type="entry name" value="SAM_GTMT"/>
    <property type="match status" value="1"/>
</dbReference>
<reference evidence="9" key="1">
    <citation type="submission" date="2021-01" db="EMBL/GenBank/DDBJ databases">
        <authorList>
            <person name="Corre E."/>
            <person name="Pelletier E."/>
            <person name="Niang G."/>
            <person name="Scheremetjew M."/>
            <person name="Finn R."/>
            <person name="Kale V."/>
            <person name="Holt S."/>
            <person name="Cochrane G."/>
            <person name="Meng A."/>
            <person name="Brown T."/>
            <person name="Cohen L."/>
        </authorList>
    </citation>
    <scope>NUCLEOTIDE SEQUENCE</scope>
    <source>
        <strain evidence="9">SL-175</strain>
    </source>
</reference>
<dbReference type="InterPro" id="IPR029063">
    <property type="entry name" value="SAM-dependent_MTases_sf"/>
</dbReference>
<feature type="compositionally biased region" description="Low complexity" evidence="7">
    <location>
        <begin position="9"/>
        <end position="22"/>
    </location>
</feature>
<keyword evidence="2" id="KW-0017">Alkaloid metabolism</keyword>
<sequence length="427" mass="46557">MLATAPQTSSRPSLKSRPSSLRQRGSQLRAAASAPVPAPAPAIVSPLSVADLARPVLSSHASSRTDQTFAAFQVADLPPPKAPPRAGAEAAASGNLDAIAVAPVGFALAAGLGCAYAFSLLKKDLDTPGRPWMDGTTVGREYDAWTEEKILEYYWGEHIHLGYYTDADLAKGAGTLLGCKVKDFIEAKLDFVDEMRAWSGCAASPPKVLDVGCGIGGASRHLAATFGSGTQVTGITLSAKQAARAAQLALDQGIPNADFRVMDALAMDFPDDTFDFVWACESGEHMPDKGRYVEEMVRVLKPGGTLVIATWCQRTSPPDFSPKELVNLRFLYEEWAHPYFISFSDYAMLLKGTMRMTGVETDDWTRQTIASWRHSIWAGVWDPMPVFTRPRIWYKTLRDIVTLERMRRAFGVGLMQYGMIKGTKSLR</sequence>
<dbReference type="InterPro" id="IPR025774">
    <property type="entry name" value="PiNMT-like"/>
</dbReference>
<evidence type="ECO:0000256" key="6">
    <source>
        <dbReference type="PROSITE-ProRule" id="PRU00914"/>
    </source>
</evidence>
<dbReference type="PANTHER" id="PTHR44068">
    <property type="entry name" value="ZGC:194242"/>
    <property type="match status" value="1"/>
</dbReference>
<protein>
    <recommendedName>
        <fullName evidence="8">Methyltransferase type 11 domain-containing protein</fullName>
    </recommendedName>
</protein>
<evidence type="ECO:0000256" key="7">
    <source>
        <dbReference type="SAM" id="MobiDB-lite"/>
    </source>
</evidence>
<name>A0A7S0XAI4_9CHLO</name>
<gene>
    <name evidence="9" type="ORF">MANT1106_LOCUS10943</name>
</gene>
<evidence type="ECO:0000256" key="3">
    <source>
        <dbReference type="ARBA" id="ARBA00022603"/>
    </source>
</evidence>
<feature type="region of interest" description="SAM motif III" evidence="6">
    <location>
        <begin position="299"/>
        <end position="308"/>
    </location>
</feature>
<proteinExistence type="inferred from homology"/>
<keyword evidence="5 6" id="KW-0949">S-adenosyl-L-methionine</keyword>
<dbReference type="InterPro" id="IPR013216">
    <property type="entry name" value="Methyltransf_11"/>
</dbReference>